<name>A0ABT1Q3F6_9ACTN</name>
<evidence type="ECO:0000313" key="2">
    <source>
        <dbReference type="Proteomes" id="UP001057702"/>
    </source>
</evidence>
<keyword evidence="2" id="KW-1185">Reference proteome</keyword>
<gene>
    <name evidence="1" type="ORF">NGB36_28785</name>
</gene>
<proteinExistence type="predicted"/>
<organism evidence="1 2">
    <name type="scientific">Streptomyces humicola</name>
    <dbReference type="NCBI Taxonomy" id="2953240"/>
    <lineage>
        <taxon>Bacteria</taxon>
        <taxon>Bacillati</taxon>
        <taxon>Actinomycetota</taxon>
        <taxon>Actinomycetes</taxon>
        <taxon>Kitasatosporales</taxon>
        <taxon>Streptomycetaceae</taxon>
        <taxon>Streptomyces</taxon>
    </lineage>
</organism>
<protein>
    <submittedName>
        <fullName evidence="1">Uncharacterized protein</fullName>
    </submittedName>
</protein>
<accession>A0ABT1Q3F6</accession>
<dbReference type="Proteomes" id="UP001057702">
    <property type="component" value="Unassembled WGS sequence"/>
</dbReference>
<evidence type="ECO:0000313" key="1">
    <source>
        <dbReference type="EMBL" id="MCQ4084463.1"/>
    </source>
</evidence>
<dbReference type="RefSeq" id="WP_255923522.1">
    <property type="nucleotide sequence ID" value="NZ_JANFNG010000035.1"/>
</dbReference>
<sequence>MARTVTLIEEAGYTTDMELWRSPEKELVTAEANCSRTLRPGGCGPIGPEGPRHCSSGVA</sequence>
<dbReference type="EMBL" id="JANFNG010000035">
    <property type="protein sequence ID" value="MCQ4084463.1"/>
    <property type="molecule type" value="Genomic_DNA"/>
</dbReference>
<comment type="caution">
    <text evidence="1">The sequence shown here is derived from an EMBL/GenBank/DDBJ whole genome shotgun (WGS) entry which is preliminary data.</text>
</comment>
<reference evidence="1" key="1">
    <citation type="submission" date="2022-06" db="EMBL/GenBank/DDBJ databases">
        <title>Draft genome sequence of Streptomyces sp. RB6PN25 isolated from peat swamp forest in Thailand.</title>
        <authorList>
            <person name="Duangmal K."/>
            <person name="Klaysubun C."/>
        </authorList>
    </citation>
    <scope>NUCLEOTIDE SEQUENCE</scope>
    <source>
        <strain evidence="1">RB6PN25</strain>
    </source>
</reference>